<reference evidence="8 9" key="1">
    <citation type="submission" date="2011-11" db="EMBL/GenBank/DDBJ databases">
        <authorList>
            <person name="Weinstock G."/>
            <person name="Sodergren E."/>
            <person name="Clifton S."/>
            <person name="Fulton L."/>
            <person name="Fulton B."/>
            <person name="Courtney L."/>
            <person name="Fronick C."/>
            <person name="Harrison M."/>
            <person name="Strong C."/>
            <person name="Farmer C."/>
            <person name="Delahaunty K."/>
            <person name="Markovic C."/>
            <person name="Hall O."/>
            <person name="Minx P."/>
            <person name="Tomlinson C."/>
            <person name="Mitreva M."/>
            <person name="Hou S."/>
            <person name="Chen J."/>
            <person name="Wollam A."/>
            <person name="Pepin K.H."/>
            <person name="Johnson M."/>
            <person name="Bhonagiri V."/>
            <person name="Zhang X."/>
            <person name="Suruliraj S."/>
            <person name="Warren W."/>
            <person name="Chinwalla A."/>
            <person name="Mardis E.R."/>
            <person name="Wilson R.K."/>
        </authorList>
    </citation>
    <scope>NUCLEOTIDE SEQUENCE [LARGE SCALE GENOMIC DNA]</scope>
    <source>
        <strain evidence="8 9">YIT 11816</strain>
    </source>
</reference>
<dbReference type="InterPro" id="IPR050526">
    <property type="entry name" value="Rubredoxin_ET"/>
</dbReference>
<dbReference type="PANTHER" id="PTHR47627:SF1">
    <property type="entry name" value="RUBREDOXIN-1-RELATED"/>
    <property type="match status" value="1"/>
</dbReference>
<dbReference type="Proteomes" id="UP000004956">
    <property type="component" value="Unassembled WGS sequence"/>
</dbReference>
<dbReference type="PATRIC" id="fig|762967.3.peg.301"/>
<dbReference type="GO" id="GO:0005506">
    <property type="term" value="F:iron ion binding"/>
    <property type="evidence" value="ECO:0007669"/>
    <property type="project" value="UniProtKB-UniRule"/>
</dbReference>
<organism evidence="8 9">
    <name type="scientific">Sutterella parvirubra YIT 11816</name>
    <dbReference type="NCBI Taxonomy" id="762967"/>
    <lineage>
        <taxon>Bacteria</taxon>
        <taxon>Pseudomonadati</taxon>
        <taxon>Pseudomonadota</taxon>
        <taxon>Betaproteobacteria</taxon>
        <taxon>Burkholderiales</taxon>
        <taxon>Sutterellaceae</taxon>
        <taxon>Sutterella</taxon>
    </lineage>
</organism>
<evidence type="ECO:0000256" key="6">
    <source>
        <dbReference type="RuleBase" id="RU003820"/>
    </source>
</evidence>
<dbReference type="STRING" id="762967.HMPREF9440_00358"/>
<keyword evidence="4 6" id="KW-0249">Electron transport</keyword>
<dbReference type="InterPro" id="IPR024934">
    <property type="entry name" value="Rubredoxin-like_dom"/>
</dbReference>
<dbReference type="Pfam" id="PF00301">
    <property type="entry name" value="Rubredoxin"/>
    <property type="match status" value="1"/>
</dbReference>
<dbReference type="AlphaFoldDB" id="H3KCA8"/>
<keyword evidence="3 6" id="KW-0479">Metal-binding</keyword>
<evidence type="ECO:0000256" key="4">
    <source>
        <dbReference type="ARBA" id="ARBA00022982"/>
    </source>
</evidence>
<dbReference type="OrthoDB" id="9800607at2"/>
<dbReference type="HOGENOM" id="CLU_128747_2_0_4"/>
<evidence type="ECO:0000256" key="2">
    <source>
        <dbReference type="ARBA" id="ARBA00022448"/>
    </source>
</evidence>
<name>H3KCA8_9BURK</name>
<dbReference type="GO" id="GO:0009055">
    <property type="term" value="F:electron transfer activity"/>
    <property type="evidence" value="ECO:0007669"/>
    <property type="project" value="TreeGrafter"/>
</dbReference>
<comment type="similarity">
    <text evidence="6">Belongs to the rubredoxin family.</text>
</comment>
<dbReference type="PROSITE" id="PS50903">
    <property type="entry name" value="RUBREDOXIN_LIKE"/>
    <property type="match status" value="1"/>
</dbReference>
<dbReference type="Gene3D" id="2.20.28.10">
    <property type="match status" value="1"/>
</dbReference>
<protein>
    <recommendedName>
        <fullName evidence="6">Rubredoxin</fullName>
    </recommendedName>
</protein>
<keyword evidence="9" id="KW-1185">Reference proteome</keyword>
<evidence type="ECO:0000313" key="8">
    <source>
        <dbReference type="EMBL" id="EHY32256.1"/>
    </source>
</evidence>
<comment type="cofactor">
    <cofactor evidence="1 6">
        <name>Fe(3+)</name>
        <dbReference type="ChEBI" id="CHEBI:29034"/>
    </cofactor>
</comment>
<dbReference type="EMBL" id="AFBQ01000042">
    <property type="protein sequence ID" value="EHY32256.1"/>
    <property type="molecule type" value="Genomic_DNA"/>
</dbReference>
<dbReference type="PRINTS" id="PR00163">
    <property type="entry name" value="RUBREDOXIN"/>
</dbReference>
<dbReference type="PANTHER" id="PTHR47627">
    <property type="entry name" value="RUBREDOXIN"/>
    <property type="match status" value="1"/>
</dbReference>
<proteinExistence type="inferred from homology"/>
<dbReference type="CDD" id="cd00730">
    <property type="entry name" value="rubredoxin"/>
    <property type="match status" value="1"/>
</dbReference>
<evidence type="ECO:0000256" key="1">
    <source>
        <dbReference type="ARBA" id="ARBA00001965"/>
    </source>
</evidence>
<gene>
    <name evidence="8" type="ORF">HMPREF9440_00358</name>
</gene>
<dbReference type="GO" id="GO:0043448">
    <property type="term" value="P:alkane catabolic process"/>
    <property type="evidence" value="ECO:0007669"/>
    <property type="project" value="TreeGrafter"/>
</dbReference>
<evidence type="ECO:0000256" key="5">
    <source>
        <dbReference type="ARBA" id="ARBA00023004"/>
    </source>
</evidence>
<evidence type="ECO:0000313" key="9">
    <source>
        <dbReference type="Proteomes" id="UP000004956"/>
    </source>
</evidence>
<feature type="domain" description="Rubredoxin-like" evidence="7">
    <location>
        <begin position="30"/>
        <end position="81"/>
    </location>
</feature>
<dbReference type="RefSeq" id="WP_008540828.1">
    <property type="nucleotide sequence ID" value="NZ_JH604872.1"/>
</dbReference>
<dbReference type="SUPFAM" id="SSF57802">
    <property type="entry name" value="Rubredoxin-like"/>
    <property type="match status" value="1"/>
</dbReference>
<evidence type="ECO:0000259" key="7">
    <source>
        <dbReference type="PROSITE" id="PS50903"/>
    </source>
</evidence>
<keyword evidence="2" id="KW-0813">Transport</keyword>
<comment type="caution">
    <text evidence="8">The sequence shown here is derived from an EMBL/GenBank/DDBJ whole genome shotgun (WGS) entry which is preliminary data.</text>
</comment>
<accession>H3KCA8</accession>
<sequence>MTEAKEPRFSTSAEVEAMLEQTRNARIGDDTRMQCKVCWHVYDPEEGCPEQGIDPGTPFSALPDYFVCPDCGHPKDAFLPFDETIG</sequence>
<evidence type="ECO:0000256" key="3">
    <source>
        <dbReference type="ARBA" id="ARBA00022723"/>
    </source>
</evidence>
<keyword evidence="5 6" id="KW-0408">Iron</keyword>
<dbReference type="InterPro" id="IPR024935">
    <property type="entry name" value="Rubredoxin_dom"/>
</dbReference>